<keyword evidence="2" id="KW-1133">Transmembrane helix</keyword>
<feature type="compositionally biased region" description="Pro residues" evidence="1">
    <location>
        <begin position="73"/>
        <end position="83"/>
    </location>
</feature>
<evidence type="ECO:0000256" key="2">
    <source>
        <dbReference type="SAM" id="Phobius"/>
    </source>
</evidence>
<keyword evidence="2" id="KW-0472">Membrane</keyword>
<evidence type="ECO:0000256" key="1">
    <source>
        <dbReference type="SAM" id="MobiDB-lite"/>
    </source>
</evidence>
<feature type="transmembrane region" description="Helical" evidence="2">
    <location>
        <begin position="164"/>
        <end position="185"/>
    </location>
</feature>
<name>A0A0G0MR04_9BACT</name>
<evidence type="ECO:0000313" key="4">
    <source>
        <dbReference type="Proteomes" id="UP000034235"/>
    </source>
</evidence>
<feature type="region of interest" description="Disordered" evidence="1">
    <location>
        <begin position="64"/>
        <end position="147"/>
    </location>
</feature>
<sequence length="193" mass="19997">MGKFAKAGNFLIILGIIITIFGNFFRVNAGEGSEVCFCHNVDNNPHTVCTSDEGEINGHMSHVRLGLDTEGPCPDPSSSPSPTPASSLSSPTPAPSIVSNLSISPSPSSNSTPSPNSSPQPSVLVSPTTSEQGGVGSTNNNSQQKKGQVLGVSTLASTGVSIQIFGMIFQMFGLIILALGVFLNIQNSTKTKY</sequence>
<dbReference type="EMBL" id="LBUP01000001">
    <property type="protein sequence ID" value="KKQ67356.1"/>
    <property type="molecule type" value="Genomic_DNA"/>
</dbReference>
<comment type="caution">
    <text evidence="3">The sequence shown here is derived from an EMBL/GenBank/DDBJ whole genome shotgun (WGS) entry which is preliminary data.</text>
</comment>
<keyword evidence="2" id="KW-0812">Transmembrane</keyword>
<accession>A0A0G0MR04</accession>
<protein>
    <submittedName>
        <fullName evidence="3">Uncharacterized protein</fullName>
    </submittedName>
</protein>
<reference evidence="3 4" key="1">
    <citation type="journal article" date="2015" name="Nature">
        <title>rRNA introns, odd ribosomes, and small enigmatic genomes across a large radiation of phyla.</title>
        <authorList>
            <person name="Brown C.T."/>
            <person name="Hug L.A."/>
            <person name="Thomas B.C."/>
            <person name="Sharon I."/>
            <person name="Castelle C.J."/>
            <person name="Singh A."/>
            <person name="Wilkins M.J."/>
            <person name="Williams K.H."/>
            <person name="Banfield J.F."/>
        </authorList>
    </citation>
    <scope>NUCLEOTIDE SEQUENCE [LARGE SCALE GENOMIC DNA]</scope>
</reference>
<feature type="compositionally biased region" description="Polar residues" evidence="1">
    <location>
        <begin position="137"/>
        <end position="146"/>
    </location>
</feature>
<gene>
    <name evidence="3" type="ORF">US86_C0001G0283</name>
</gene>
<organism evidence="3 4">
    <name type="scientific">Candidatus Daviesbacteria bacterium GW2011_GWA2_38_24</name>
    <dbReference type="NCBI Taxonomy" id="1618422"/>
    <lineage>
        <taxon>Bacteria</taxon>
        <taxon>Candidatus Daviesiibacteriota</taxon>
    </lineage>
</organism>
<dbReference type="Proteomes" id="UP000034235">
    <property type="component" value="Unassembled WGS sequence"/>
</dbReference>
<evidence type="ECO:0000313" key="3">
    <source>
        <dbReference type="EMBL" id="KKQ67356.1"/>
    </source>
</evidence>
<feature type="compositionally biased region" description="Low complexity" evidence="1">
    <location>
        <begin position="84"/>
        <end position="130"/>
    </location>
</feature>
<proteinExistence type="predicted"/>
<dbReference type="AlphaFoldDB" id="A0A0G0MR04"/>